<proteinExistence type="predicted"/>
<name>A0A077F7C2_9PSED</name>
<dbReference type="KEGG" id="palk:PSAKL28_21670"/>
<dbReference type="EMBL" id="CP009048">
    <property type="protein sequence ID" value="AIL61388.1"/>
    <property type="molecule type" value="Genomic_DNA"/>
</dbReference>
<dbReference type="Pfam" id="PF13692">
    <property type="entry name" value="Glyco_trans_1_4"/>
    <property type="match status" value="1"/>
</dbReference>
<gene>
    <name evidence="1" type="ORF">PSAKL28_21670</name>
</gene>
<accession>A0A077F7C2</accession>
<dbReference type="Gene3D" id="3.40.50.2000">
    <property type="entry name" value="Glycogen Phosphorylase B"/>
    <property type="match status" value="1"/>
</dbReference>
<dbReference type="HOGENOM" id="CLU_028014_2_1_6"/>
<evidence type="ECO:0000313" key="2">
    <source>
        <dbReference type="Proteomes" id="UP000028931"/>
    </source>
</evidence>
<dbReference type="SUPFAM" id="SSF53756">
    <property type="entry name" value="UDP-Glycosyltransferase/glycogen phosphorylase"/>
    <property type="match status" value="1"/>
</dbReference>
<evidence type="ECO:0000313" key="1">
    <source>
        <dbReference type="EMBL" id="AIL61388.1"/>
    </source>
</evidence>
<dbReference type="GO" id="GO:0016740">
    <property type="term" value="F:transferase activity"/>
    <property type="evidence" value="ECO:0007669"/>
    <property type="project" value="UniProtKB-KW"/>
</dbReference>
<dbReference type="OrthoDB" id="9807209at2"/>
<dbReference type="Proteomes" id="UP000028931">
    <property type="component" value="Chromosome"/>
</dbReference>
<dbReference type="RefSeq" id="WP_038610089.1">
    <property type="nucleotide sequence ID" value="NZ_CP009048.1"/>
</dbReference>
<keyword evidence="1" id="KW-0808">Transferase</keyword>
<protein>
    <submittedName>
        <fullName evidence="1">Glycosyltransferase</fullName>
    </submittedName>
</protein>
<dbReference type="AlphaFoldDB" id="A0A077F7C2"/>
<reference evidence="1 2" key="1">
    <citation type="submission" date="2014-07" db="EMBL/GenBank/DDBJ databases">
        <authorList>
            <person name="Lee K."/>
            <person name="Lim J.Y."/>
            <person name="Hwang I."/>
        </authorList>
    </citation>
    <scope>NUCLEOTIDE SEQUENCE [LARGE SCALE GENOMIC DNA]</scope>
    <source>
        <strain evidence="1 2">KL28</strain>
    </source>
</reference>
<dbReference type="eggNOG" id="COG0438">
    <property type="taxonomic scope" value="Bacteria"/>
</dbReference>
<sequence length="439" mass="49044">MLKPALNVLVIGYVWPEPRSSAAGGHVVQILESFVQRGWRVTFSSPATVGEHKADLAELGIAEQAITLNDSSFDQFVSELAPDVVLFDRFMMEEQFGWRVEKHCPNALRVLETSDLQSLRDARQQLLRRRLIEGLDPNDFRALFATSGPELYRQMASADQTLRELAAIYRSDLSLMISDVEIDLLINGFGVPEHLLHWCPLMVDVPGAAFKPYDERAHFLSIGNFRHAPNWDAVLWMKNTLWPIIRRRLPQAQLHIYGAYTPPKATALHKPAEGFHIMNWAEDALEVMSNARICLAPLRFGAGIKGKLTDAMLCGTPSVTTPIGAEAMHGALPWPGAVASTGEALAEAAVQLYNDPARWQQAQQQGLQLLAARYDRRQHSTALVERIEYALGDLDQHRLFNFTGAMLRHHQHKSTQYMAQWIEAKNRLATAAGAADTCP</sequence>
<organism evidence="1 2">
    <name type="scientific">Pseudomonas alkylphenolica</name>
    <dbReference type="NCBI Taxonomy" id="237609"/>
    <lineage>
        <taxon>Bacteria</taxon>
        <taxon>Pseudomonadati</taxon>
        <taxon>Pseudomonadota</taxon>
        <taxon>Gammaproteobacteria</taxon>
        <taxon>Pseudomonadales</taxon>
        <taxon>Pseudomonadaceae</taxon>
        <taxon>Pseudomonas</taxon>
    </lineage>
</organism>